<keyword evidence="2" id="KW-1185">Reference proteome</keyword>
<protein>
    <submittedName>
        <fullName evidence="1">Uncharacterized protein</fullName>
    </submittedName>
</protein>
<dbReference type="Proteomes" id="UP000654345">
    <property type="component" value="Unassembled WGS sequence"/>
</dbReference>
<dbReference type="RefSeq" id="WP_201374534.1">
    <property type="nucleotide sequence ID" value="NZ_BNJG01000002.1"/>
</dbReference>
<gene>
    <name evidence="1" type="ORF">KSB_43810</name>
</gene>
<evidence type="ECO:0000313" key="2">
    <source>
        <dbReference type="Proteomes" id="UP000654345"/>
    </source>
</evidence>
<organism evidence="1 2">
    <name type="scientific">Ktedonobacter robiniae</name>
    <dbReference type="NCBI Taxonomy" id="2778365"/>
    <lineage>
        <taxon>Bacteria</taxon>
        <taxon>Bacillati</taxon>
        <taxon>Chloroflexota</taxon>
        <taxon>Ktedonobacteria</taxon>
        <taxon>Ktedonobacterales</taxon>
        <taxon>Ktedonobacteraceae</taxon>
        <taxon>Ktedonobacter</taxon>
    </lineage>
</organism>
<comment type="caution">
    <text evidence="1">The sequence shown here is derived from an EMBL/GenBank/DDBJ whole genome shotgun (WGS) entry which is preliminary data.</text>
</comment>
<reference evidence="1 2" key="1">
    <citation type="journal article" date="2021" name="Int. J. Syst. Evol. Microbiol.">
        <title>Reticulibacter mediterranei gen. nov., sp. nov., within the new family Reticulibacteraceae fam. nov., and Ktedonospora formicarum gen. nov., sp. nov., Ktedonobacter robiniae sp. nov., Dictyobacter formicarum sp. nov. and Dictyobacter arantiisoli sp. nov., belonging to the class Ktedonobacteria.</title>
        <authorList>
            <person name="Yabe S."/>
            <person name="Zheng Y."/>
            <person name="Wang C.M."/>
            <person name="Sakai Y."/>
            <person name="Abe K."/>
            <person name="Yokota A."/>
            <person name="Donadio S."/>
            <person name="Cavaletti L."/>
            <person name="Monciardini P."/>
        </authorList>
    </citation>
    <scope>NUCLEOTIDE SEQUENCE [LARGE SCALE GENOMIC DNA]</scope>
    <source>
        <strain evidence="1 2">SOSP1-30</strain>
    </source>
</reference>
<accession>A0ABQ3UT93</accession>
<dbReference type="EMBL" id="BNJG01000002">
    <property type="protein sequence ID" value="GHO55906.1"/>
    <property type="molecule type" value="Genomic_DNA"/>
</dbReference>
<proteinExistence type="predicted"/>
<sequence length="85" mass="9231">MRSLTMPLSPPVHLLTIDGMPKLMAGGDPQHARMLLGPHFVGPSADLAPVTLTFSGDMHHPDLVVTVSNLQVMFHNTGSNYEPMR</sequence>
<name>A0ABQ3UT93_9CHLR</name>
<evidence type="ECO:0000313" key="1">
    <source>
        <dbReference type="EMBL" id="GHO55906.1"/>
    </source>
</evidence>